<accession>A0A919L3P4</accession>
<dbReference type="SUPFAM" id="SSF55424">
    <property type="entry name" value="FAD/NAD-linked reductases, dimerisation (C-terminal) domain"/>
    <property type="match status" value="1"/>
</dbReference>
<dbReference type="EMBL" id="BNCD01000013">
    <property type="protein sequence ID" value="GHH82768.1"/>
    <property type="molecule type" value="Genomic_DNA"/>
</dbReference>
<gene>
    <name evidence="1" type="ORF">GCM10018793_43160</name>
</gene>
<dbReference type="AlphaFoldDB" id="A0A919L3P4"/>
<keyword evidence="2" id="KW-1185">Reference proteome</keyword>
<dbReference type="Proteomes" id="UP000603708">
    <property type="component" value="Unassembled WGS sequence"/>
</dbReference>
<name>A0A919L3P4_9ACTN</name>
<dbReference type="InterPro" id="IPR016156">
    <property type="entry name" value="FAD/NAD-linked_Rdtase_dimer_sf"/>
</dbReference>
<proteinExistence type="predicted"/>
<dbReference type="RefSeq" id="WP_189934536.1">
    <property type="nucleotide sequence ID" value="NZ_BNCD01000013.1"/>
</dbReference>
<organism evidence="1 2">
    <name type="scientific">Streptomyces sulfonofaciens</name>
    <dbReference type="NCBI Taxonomy" id="68272"/>
    <lineage>
        <taxon>Bacteria</taxon>
        <taxon>Bacillati</taxon>
        <taxon>Actinomycetota</taxon>
        <taxon>Actinomycetes</taxon>
        <taxon>Kitasatosporales</taxon>
        <taxon>Streptomycetaceae</taxon>
        <taxon>Streptomyces</taxon>
    </lineage>
</organism>
<reference evidence="1" key="2">
    <citation type="submission" date="2020-09" db="EMBL/GenBank/DDBJ databases">
        <authorList>
            <person name="Sun Q."/>
            <person name="Ohkuma M."/>
        </authorList>
    </citation>
    <scope>NUCLEOTIDE SEQUENCE</scope>
    <source>
        <strain evidence="1">JCM 5069</strain>
    </source>
</reference>
<protein>
    <submittedName>
        <fullName evidence="1">Uncharacterized protein</fullName>
    </submittedName>
</protein>
<reference evidence="1" key="1">
    <citation type="journal article" date="2014" name="Int. J. Syst. Evol. Microbiol.">
        <title>Complete genome sequence of Corynebacterium casei LMG S-19264T (=DSM 44701T), isolated from a smear-ripened cheese.</title>
        <authorList>
            <consortium name="US DOE Joint Genome Institute (JGI-PGF)"/>
            <person name="Walter F."/>
            <person name="Albersmeier A."/>
            <person name="Kalinowski J."/>
            <person name="Ruckert C."/>
        </authorList>
    </citation>
    <scope>NUCLEOTIDE SEQUENCE</scope>
    <source>
        <strain evidence="1">JCM 5069</strain>
    </source>
</reference>
<evidence type="ECO:0000313" key="2">
    <source>
        <dbReference type="Proteomes" id="UP000603708"/>
    </source>
</evidence>
<sequence length="58" mass="6170">MVDGDLGARRFVATYRRGPVLTGVVAVNTPPRALRAWRAAIASRRPWNAVADGVPAAV</sequence>
<evidence type="ECO:0000313" key="1">
    <source>
        <dbReference type="EMBL" id="GHH82768.1"/>
    </source>
</evidence>
<comment type="caution">
    <text evidence="1">The sequence shown here is derived from an EMBL/GenBank/DDBJ whole genome shotgun (WGS) entry which is preliminary data.</text>
</comment>
<dbReference type="Gene3D" id="3.30.390.30">
    <property type="match status" value="1"/>
</dbReference>